<feature type="compositionally biased region" description="Low complexity" evidence="1">
    <location>
        <begin position="465"/>
        <end position="476"/>
    </location>
</feature>
<evidence type="ECO:0000256" key="1">
    <source>
        <dbReference type="SAM" id="MobiDB-lite"/>
    </source>
</evidence>
<feature type="compositionally biased region" description="Low complexity" evidence="1">
    <location>
        <begin position="423"/>
        <end position="434"/>
    </location>
</feature>
<keyword evidence="2" id="KW-0472">Membrane</keyword>
<reference evidence="3" key="1">
    <citation type="submission" date="2015-11" db="EMBL/GenBank/DDBJ databases">
        <title>De novo transcriptome assembly of four potential Pierce s Disease insect vectors from Arizona vineyards.</title>
        <authorList>
            <person name="Tassone E.E."/>
        </authorList>
    </citation>
    <scope>NUCLEOTIDE SEQUENCE</scope>
</reference>
<dbReference type="EMBL" id="GECZ01008046">
    <property type="protein sequence ID" value="JAS61723.1"/>
    <property type="molecule type" value="Transcribed_RNA"/>
</dbReference>
<evidence type="ECO:0000256" key="2">
    <source>
        <dbReference type="SAM" id="Phobius"/>
    </source>
</evidence>
<keyword evidence="2" id="KW-1133">Transmembrane helix</keyword>
<feature type="region of interest" description="Disordered" evidence="1">
    <location>
        <begin position="420"/>
        <end position="493"/>
    </location>
</feature>
<name>A0A1B6GHE6_9HEMI</name>
<sequence length="493" mass="55506">MVFYELITVNLLYILQYNNVVYGETYTFEPPNLKTVLFKETDLMTRCWSTYEVNLLLNRRVMQDLVPRKIPKDLPMLLRYLKNVEEIILQIPSGINQTLVMSAMADVIGAYLQAIVIPIANEAYYAGNVDYSTVYELHGLLDKWKWYLSTNGGTWSQDCDMSKIPTKVAILELVLSEPEEACQELYVSGPSLSNETETTVGSETIVADSSRIAIPYLDNNLVPNAIALPFRKRNLYSLMDPKAAYILVKYYTLSLRCLSGNPNDVAAFSSYFYSWIVGKVIPRLHDQDRWYPAFGAVMRVVETIKQKGLSSNSQSVVVQPANDEHQDSALNANLDIGGSSTDHSGKMGNYFHIINNPFALLIIFAIMMFIFILCCCLCLCCCLKFRRKRKKTTEFFGAEVDENVLKNAMISLYCGLKDSLTPSGSKVSSDSSGGKVKDKEPLKQEQDKPELESYPHNTPYTNAADMTSDMSLTLTSDSEDEYSSTSKDTDRLK</sequence>
<evidence type="ECO:0000313" key="3">
    <source>
        <dbReference type="EMBL" id="JAS61723.1"/>
    </source>
</evidence>
<gene>
    <name evidence="3" type="ORF">g.16020</name>
</gene>
<proteinExistence type="predicted"/>
<protein>
    <submittedName>
        <fullName evidence="3">Uncharacterized protein</fullName>
    </submittedName>
</protein>
<organism evidence="3">
    <name type="scientific">Cuerna arida</name>
    <dbReference type="NCBI Taxonomy" id="1464854"/>
    <lineage>
        <taxon>Eukaryota</taxon>
        <taxon>Metazoa</taxon>
        <taxon>Ecdysozoa</taxon>
        <taxon>Arthropoda</taxon>
        <taxon>Hexapoda</taxon>
        <taxon>Insecta</taxon>
        <taxon>Pterygota</taxon>
        <taxon>Neoptera</taxon>
        <taxon>Paraneoptera</taxon>
        <taxon>Hemiptera</taxon>
        <taxon>Auchenorrhyncha</taxon>
        <taxon>Membracoidea</taxon>
        <taxon>Cicadellidae</taxon>
        <taxon>Cicadellinae</taxon>
        <taxon>Proconiini</taxon>
        <taxon>Cuerna</taxon>
    </lineage>
</organism>
<feature type="compositionally biased region" description="Basic and acidic residues" evidence="1">
    <location>
        <begin position="435"/>
        <end position="453"/>
    </location>
</feature>
<keyword evidence="2" id="KW-0812">Transmembrane</keyword>
<dbReference type="AlphaFoldDB" id="A0A1B6GHE6"/>
<accession>A0A1B6GHE6</accession>
<feature type="transmembrane region" description="Helical" evidence="2">
    <location>
        <begin position="358"/>
        <end position="383"/>
    </location>
</feature>